<dbReference type="Proteomes" id="UP000005551">
    <property type="component" value="Unassembled WGS sequence"/>
</dbReference>
<evidence type="ECO:0000313" key="2">
    <source>
        <dbReference type="EMBL" id="EIM78750.1"/>
    </source>
</evidence>
<gene>
    <name evidence="2" type="ORF">A3SI_01731</name>
</gene>
<organism evidence="2 3">
    <name type="scientific">Nitritalea halalkaliphila LW7</name>
    <dbReference type="NCBI Taxonomy" id="1189621"/>
    <lineage>
        <taxon>Bacteria</taxon>
        <taxon>Pseudomonadati</taxon>
        <taxon>Bacteroidota</taxon>
        <taxon>Cytophagia</taxon>
        <taxon>Cytophagales</taxon>
        <taxon>Cyclobacteriaceae</taxon>
        <taxon>Nitritalea</taxon>
    </lineage>
</organism>
<dbReference type="SUPFAM" id="SSF51395">
    <property type="entry name" value="FMN-linked oxidoreductases"/>
    <property type="match status" value="1"/>
</dbReference>
<dbReference type="PATRIC" id="fig|1189621.3.peg.360"/>
<protein>
    <submittedName>
        <fullName evidence="2">tRNA-u20-dihydrouridine synthase</fullName>
    </submittedName>
</protein>
<dbReference type="PANTHER" id="PTHR45846">
    <property type="entry name" value="TRNA-DIHYDROURIDINE(47) SYNTHASE [NAD(P)(+)]-LIKE"/>
    <property type="match status" value="1"/>
</dbReference>
<dbReference type="Gene3D" id="1.10.1200.80">
    <property type="entry name" value="Putative flavin oxidoreducatase, domain 2"/>
    <property type="match status" value="1"/>
</dbReference>
<dbReference type="AlphaFoldDB" id="I5CA98"/>
<dbReference type="GO" id="GO:0017150">
    <property type="term" value="F:tRNA dihydrouridine synthase activity"/>
    <property type="evidence" value="ECO:0007669"/>
    <property type="project" value="TreeGrafter"/>
</dbReference>
<reference evidence="2 3" key="1">
    <citation type="submission" date="2012-05" db="EMBL/GenBank/DDBJ databases">
        <title>Genome sequence of Nitritalea halalkaliphila LW7.</title>
        <authorList>
            <person name="Jangir P.K."/>
            <person name="Singh A."/>
            <person name="Shivaji S."/>
            <person name="Sharma R."/>
        </authorList>
    </citation>
    <scope>NUCLEOTIDE SEQUENCE [LARGE SCALE GENOMIC DNA]</scope>
    <source>
        <strain evidence="2 3">LW7</strain>
    </source>
</reference>
<dbReference type="GO" id="GO:0003723">
    <property type="term" value="F:RNA binding"/>
    <property type="evidence" value="ECO:0007669"/>
    <property type="project" value="TreeGrafter"/>
</dbReference>
<evidence type="ECO:0000259" key="1">
    <source>
        <dbReference type="Pfam" id="PF01207"/>
    </source>
</evidence>
<proteinExistence type="predicted"/>
<dbReference type="InterPro" id="IPR024036">
    <property type="entry name" value="tRNA-dHydroUridine_Synthase_C"/>
</dbReference>
<dbReference type="PANTHER" id="PTHR45846:SF1">
    <property type="entry name" value="TRNA-DIHYDROURIDINE(47) SYNTHASE [NAD(P)(+)]-LIKE"/>
    <property type="match status" value="1"/>
</dbReference>
<sequence>MYKGEADWSYLNQVKANPRLHIPVFGNGDIDSPEKALEYRQKYDVDGMMIGRASIGYPWIFNEIKHFFATGEKLAPPTLEARLAIARKHLDFSIEWKGDKLGILEMRRHYTNYFRGMPGFKAYRSRMVTAESYEEVVEILEEVRHAYADYSFV</sequence>
<dbReference type="STRING" id="1189621.A3SI_01731"/>
<dbReference type="Pfam" id="PF01207">
    <property type="entry name" value="Dus"/>
    <property type="match status" value="1"/>
</dbReference>
<evidence type="ECO:0000313" key="3">
    <source>
        <dbReference type="Proteomes" id="UP000005551"/>
    </source>
</evidence>
<dbReference type="EMBL" id="AJYA01000002">
    <property type="protein sequence ID" value="EIM78750.1"/>
    <property type="molecule type" value="Genomic_DNA"/>
</dbReference>
<dbReference type="InterPro" id="IPR013785">
    <property type="entry name" value="Aldolase_TIM"/>
</dbReference>
<keyword evidence="3" id="KW-1185">Reference proteome</keyword>
<dbReference type="Gene3D" id="3.20.20.70">
    <property type="entry name" value="Aldolase class I"/>
    <property type="match status" value="1"/>
</dbReference>
<accession>I5CA98</accession>
<dbReference type="InterPro" id="IPR035587">
    <property type="entry name" value="DUS-like_FMN-bd"/>
</dbReference>
<comment type="caution">
    <text evidence="2">The sequence shown here is derived from an EMBL/GenBank/DDBJ whole genome shotgun (WGS) entry which is preliminary data.</text>
</comment>
<name>I5CA98_9BACT</name>
<feature type="domain" description="DUS-like FMN-binding" evidence="1">
    <location>
        <begin position="2"/>
        <end position="141"/>
    </location>
</feature>